<feature type="compositionally biased region" description="Low complexity" evidence="2">
    <location>
        <begin position="154"/>
        <end position="170"/>
    </location>
</feature>
<evidence type="ECO:0000313" key="3">
    <source>
        <dbReference type="EMBL" id="KAF9469811.1"/>
    </source>
</evidence>
<feature type="coiled-coil region" evidence="1">
    <location>
        <begin position="522"/>
        <end position="795"/>
    </location>
</feature>
<keyword evidence="1" id="KW-0175">Coiled coil</keyword>
<evidence type="ECO:0000313" key="4">
    <source>
        <dbReference type="Proteomes" id="UP000807353"/>
    </source>
</evidence>
<feature type="coiled-coil region" evidence="1">
    <location>
        <begin position="1211"/>
        <end position="1283"/>
    </location>
</feature>
<comment type="caution">
    <text evidence="3">The sequence shown here is derived from an EMBL/GenBank/DDBJ whole genome shotgun (WGS) entry which is preliminary data.</text>
</comment>
<evidence type="ECO:0000256" key="2">
    <source>
        <dbReference type="SAM" id="MobiDB-lite"/>
    </source>
</evidence>
<dbReference type="Proteomes" id="UP000807353">
    <property type="component" value="Unassembled WGS sequence"/>
</dbReference>
<name>A0A9P5YJD6_9AGAR</name>
<organism evidence="3 4">
    <name type="scientific">Collybia nuda</name>
    <dbReference type="NCBI Taxonomy" id="64659"/>
    <lineage>
        <taxon>Eukaryota</taxon>
        <taxon>Fungi</taxon>
        <taxon>Dikarya</taxon>
        <taxon>Basidiomycota</taxon>
        <taxon>Agaricomycotina</taxon>
        <taxon>Agaricomycetes</taxon>
        <taxon>Agaricomycetidae</taxon>
        <taxon>Agaricales</taxon>
        <taxon>Tricholomatineae</taxon>
        <taxon>Clitocybaceae</taxon>
        <taxon>Collybia</taxon>
    </lineage>
</organism>
<feature type="coiled-coil region" evidence="1">
    <location>
        <begin position="1148"/>
        <end position="1182"/>
    </location>
</feature>
<sequence>MSTWNLGINDVSEETQAFKDRLSSKDSQIAAQQTQLMRKAAELEELRSTLNDALHKLSHETNRVLQLENDLNSRSDDLRNEKVAVQNVGQALATAHETIKAKDLEARELEAHLQALSHSSDGHSARSAKLEREKSILEARVRELGANLEQLSCPSTTPRGTRATRPRSSSVSNFRITGLEQELNDARTTLSQRDDDLRLANEKLMQAQSDLFKASNERLATDKRLSKQIIELQATVEERDDELRYLRQQGSDESREGELLKRIEEDEAKIMALEKLLRSGQDDRALQDKLRWAEEKLKAEGKRISEVEERHIELIREREEALDELEHAHIEISRLNQSLAERENYIKTLPPRDQKADAIPGSLDLMDTTTDDPLITPTIHAQPLDLNTSDVERILNAIERVRGERDALKRNMTFLEYESKFAIEALEAKLASSSSMIEKVTDTSNETIQQLQSEVGTLGIRLTETANREVVAIQEKNQQIRHLSRTSMASAIVINHIHFQRLSLEKRLLDAYTLHGEMENHLTKAGAEQNELVQKLKEYEVKLDVTVLCLEATTSQRNDLMLQLDAKDEEREKEISELKGTLQEAQAELEDTDMRLADVSKSLQDVESERDSLALQIKNLSTDLRTAQDDLAHAESRYSSLQFHQLSSMSSNEATRALRDQIEELEMRVMRRTEQIGIHQHDIKRLETNLRLSEEHIDELSMELEMATAQKNAMVEDCADAREARDDALARLDQIETVMETKNDEGDTTVMALVGVVMETINNSRSRAKHLNDMVQQAKEKFHQLETSYQDTLLELERIPTLESQLSSSEAQALQLTLALAASQVHIHGTSNTLTCLQNTNDNLLREAQQQHNDFDKLYIDSVSLQEELEALRHEASASASNFSATKSELEAQICSLQASVVNIEAAHRITSTELESSRDRRDATDEVLKSEMAALKAKYVDELADMQARLTETSEALDTLKQCHELVKADHQKDLLHIKQSKQELEGRLSEASDFVMQLSQEKQQSELAQKETVSEIMRLERDLEVALVDVKEAQRSRDEIQKFCQKTSDELVQLRLDQDSHISRSIDQSNTHQRLVGELADLQSKYDSQTLELEKTTQKVDDLSRELQYEINGRFVDKEAHEKQLSLTTEQTRCAESSLAILGQELDAVKGHLKQSEQALEVLQGEKLSLQEQITSLEAEFQRSISLGRFMESQIKENESKMGTITSELERIQADLAHSEKAAKAAEVNLSLQGAQHKREMADVRRELSTLRSQPDLQVILGELEERNNEMEELLRAKCTEIEENDDRVLECVYHQLLPGMG</sequence>
<protein>
    <submittedName>
        <fullName evidence="3">Uncharacterized protein</fullName>
    </submittedName>
</protein>
<feature type="coiled-coil region" evidence="1">
    <location>
        <begin position="263"/>
        <end position="338"/>
    </location>
</feature>
<feature type="coiled-coil region" evidence="1">
    <location>
        <begin position="29"/>
        <end position="70"/>
    </location>
</feature>
<evidence type="ECO:0000256" key="1">
    <source>
        <dbReference type="SAM" id="Coils"/>
    </source>
</evidence>
<feature type="region of interest" description="Disordered" evidence="2">
    <location>
        <begin position="151"/>
        <end position="171"/>
    </location>
</feature>
<reference evidence="3" key="1">
    <citation type="submission" date="2020-11" db="EMBL/GenBank/DDBJ databases">
        <authorList>
            <consortium name="DOE Joint Genome Institute"/>
            <person name="Ahrendt S."/>
            <person name="Riley R."/>
            <person name="Andreopoulos W."/>
            <person name="Labutti K."/>
            <person name="Pangilinan J."/>
            <person name="Ruiz-Duenas F.J."/>
            <person name="Barrasa J.M."/>
            <person name="Sanchez-Garcia M."/>
            <person name="Camarero S."/>
            <person name="Miyauchi S."/>
            <person name="Serrano A."/>
            <person name="Linde D."/>
            <person name="Babiker R."/>
            <person name="Drula E."/>
            <person name="Ayuso-Fernandez I."/>
            <person name="Pacheco R."/>
            <person name="Padilla G."/>
            <person name="Ferreira P."/>
            <person name="Barriuso J."/>
            <person name="Kellner H."/>
            <person name="Castanera R."/>
            <person name="Alfaro M."/>
            <person name="Ramirez L."/>
            <person name="Pisabarro A.G."/>
            <person name="Kuo A."/>
            <person name="Tritt A."/>
            <person name="Lipzen A."/>
            <person name="He G."/>
            <person name="Yan M."/>
            <person name="Ng V."/>
            <person name="Cullen D."/>
            <person name="Martin F."/>
            <person name="Rosso M.-N."/>
            <person name="Henrissat B."/>
            <person name="Hibbett D."/>
            <person name="Martinez A.T."/>
            <person name="Grigoriev I.V."/>
        </authorList>
    </citation>
    <scope>NUCLEOTIDE SEQUENCE</scope>
    <source>
        <strain evidence="3">CBS 247.69</strain>
    </source>
</reference>
<dbReference type="OrthoDB" id="10255344at2759"/>
<gene>
    <name evidence="3" type="ORF">BDZ94DRAFT_30117</name>
</gene>
<proteinExistence type="predicted"/>
<feature type="coiled-coil region" evidence="1">
    <location>
        <begin position="1081"/>
        <end position="1108"/>
    </location>
</feature>
<feature type="coiled-coil region" evidence="1">
    <location>
        <begin position="391"/>
        <end position="443"/>
    </location>
</feature>
<dbReference type="Gene3D" id="1.10.287.1490">
    <property type="match status" value="1"/>
</dbReference>
<accession>A0A9P5YJD6</accession>
<keyword evidence="4" id="KW-1185">Reference proteome</keyword>
<dbReference type="EMBL" id="MU150229">
    <property type="protein sequence ID" value="KAF9469811.1"/>
    <property type="molecule type" value="Genomic_DNA"/>
</dbReference>
<feature type="coiled-coil region" evidence="1">
    <location>
        <begin position="983"/>
        <end position="1038"/>
    </location>
</feature>
<dbReference type="SUPFAM" id="SSF57997">
    <property type="entry name" value="Tropomyosin"/>
    <property type="match status" value="2"/>
</dbReference>